<dbReference type="RefSeq" id="WP_052447741.1">
    <property type="nucleotide sequence ID" value="NZ_CP050855.1"/>
</dbReference>
<evidence type="ECO:0000313" key="3">
    <source>
        <dbReference type="Proteomes" id="UP000042738"/>
    </source>
</evidence>
<dbReference type="GeneID" id="93736461"/>
<dbReference type="STRING" id="138074.SYMBAF_20367"/>
<keyword evidence="1" id="KW-0472">Membrane</keyword>
<dbReference type="Proteomes" id="UP000042738">
    <property type="component" value="Chromosome"/>
</dbReference>
<gene>
    <name evidence="2" type="ORF">SYMBAF_08115</name>
</gene>
<keyword evidence="1" id="KW-0812">Transmembrane</keyword>
<evidence type="ECO:0000313" key="2">
    <source>
        <dbReference type="EMBL" id="QLH62900.1"/>
    </source>
</evidence>
<protein>
    <submittedName>
        <fullName evidence="2">YfjD family protein</fullName>
    </submittedName>
</protein>
<sequence>MKGAVTKGLSLEQEIAVDLVNIDLTKTIGDSSSKDFLFFKGLHSEGKANIFYLGILFVIIIFFLCMLLNNVPAKKNQLEMLKTEAQCKRKF</sequence>
<dbReference type="EMBL" id="CP050855">
    <property type="protein sequence ID" value="QLH62900.1"/>
    <property type="molecule type" value="Genomic_DNA"/>
</dbReference>
<name>A0A068Z8N7_9GAMM</name>
<accession>A0A068Z8N7</accession>
<reference evidence="2 3" key="1">
    <citation type="journal article" date="2014" name="Genome Announc.">
        <title>Whole-Genome Sequence of Serratia symbiotica Strain CWBI-2.3T, a Free-Living Symbiont of the Black Bean Aphid Aphis fabae.</title>
        <authorList>
            <person name="Foray V."/>
            <person name="Grigorescu A.S."/>
            <person name="Sabri A."/>
            <person name="Haubruge E."/>
            <person name="Lognay G."/>
            <person name="Francis F."/>
            <person name="Fauconnier M.L."/>
            <person name="Hance T."/>
            <person name="Thonart P."/>
        </authorList>
    </citation>
    <scope>NUCLEOTIDE SEQUENCE [LARGE SCALE GENOMIC DNA]</scope>
    <source>
        <strain evidence="2">CWBI-2.3</strain>
    </source>
</reference>
<evidence type="ECO:0000256" key="1">
    <source>
        <dbReference type="SAM" id="Phobius"/>
    </source>
</evidence>
<organism evidence="2 3">
    <name type="scientific">Serratia symbiotica</name>
    <dbReference type="NCBI Taxonomy" id="138074"/>
    <lineage>
        <taxon>Bacteria</taxon>
        <taxon>Pseudomonadati</taxon>
        <taxon>Pseudomonadota</taxon>
        <taxon>Gammaproteobacteria</taxon>
        <taxon>Enterobacterales</taxon>
        <taxon>Yersiniaceae</taxon>
        <taxon>Serratia</taxon>
    </lineage>
</organism>
<feature type="transmembrane region" description="Helical" evidence="1">
    <location>
        <begin position="50"/>
        <end position="71"/>
    </location>
</feature>
<proteinExistence type="predicted"/>
<dbReference type="AlphaFoldDB" id="A0A068Z8N7"/>
<keyword evidence="1" id="KW-1133">Transmembrane helix</keyword>